<keyword evidence="2" id="KW-1185">Reference proteome</keyword>
<dbReference type="RefSeq" id="WP_117003661.1">
    <property type="nucleotide sequence ID" value="NZ_BMJS01000035.1"/>
</dbReference>
<evidence type="ECO:0000313" key="1">
    <source>
        <dbReference type="EMBL" id="GGG05245.1"/>
    </source>
</evidence>
<name>A0A8J2Z649_9GAMM</name>
<sequence>MFEISENIENYYELSQTVREKMRMIDDMADQLGELLDWNLTVDFQIINQDDKSSLYGVSIIAGESDDDEAPVFFSTASADEALIRLQVYLELMEKFEISNLARSEEYYQQSLDKLAHYYNDSCDDLLHQIVLENFFEFNERLVDN</sequence>
<dbReference type="EMBL" id="BMJS01000035">
    <property type="protein sequence ID" value="GGG05245.1"/>
    <property type="molecule type" value="Genomic_DNA"/>
</dbReference>
<reference evidence="1" key="2">
    <citation type="submission" date="2020-09" db="EMBL/GenBank/DDBJ databases">
        <authorList>
            <person name="Sun Q."/>
            <person name="Zhou Y."/>
        </authorList>
    </citation>
    <scope>NUCLEOTIDE SEQUENCE</scope>
    <source>
        <strain evidence="1">CGMCC 1.15758</strain>
    </source>
</reference>
<dbReference type="Proteomes" id="UP000636949">
    <property type="component" value="Unassembled WGS sequence"/>
</dbReference>
<dbReference type="OrthoDB" id="5623533at2"/>
<dbReference type="AlphaFoldDB" id="A0A8J2Z649"/>
<gene>
    <name evidence="1" type="ORF">GCM10010995_23430</name>
</gene>
<protein>
    <submittedName>
        <fullName evidence="1">Uncharacterized protein</fullName>
    </submittedName>
</protein>
<proteinExistence type="predicted"/>
<evidence type="ECO:0000313" key="2">
    <source>
        <dbReference type="Proteomes" id="UP000636949"/>
    </source>
</evidence>
<accession>A0A8J2Z649</accession>
<reference evidence="1" key="1">
    <citation type="journal article" date="2014" name="Int. J. Syst. Evol. Microbiol.">
        <title>Complete genome sequence of Corynebacterium casei LMG S-19264T (=DSM 44701T), isolated from a smear-ripened cheese.</title>
        <authorList>
            <consortium name="US DOE Joint Genome Institute (JGI-PGF)"/>
            <person name="Walter F."/>
            <person name="Albersmeier A."/>
            <person name="Kalinowski J."/>
            <person name="Ruckert C."/>
        </authorList>
    </citation>
    <scope>NUCLEOTIDE SEQUENCE</scope>
    <source>
        <strain evidence="1">CGMCC 1.15758</strain>
    </source>
</reference>
<comment type="caution">
    <text evidence="1">The sequence shown here is derived from an EMBL/GenBank/DDBJ whole genome shotgun (WGS) entry which is preliminary data.</text>
</comment>
<organism evidence="1 2">
    <name type="scientific">Cysteiniphilum litorale</name>
    <dbReference type="NCBI Taxonomy" id="2056700"/>
    <lineage>
        <taxon>Bacteria</taxon>
        <taxon>Pseudomonadati</taxon>
        <taxon>Pseudomonadota</taxon>
        <taxon>Gammaproteobacteria</taxon>
        <taxon>Thiotrichales</taxon>
        <taxon>Fastidiosibacteraceae</taxon>
        <taxon>Cysteiniphilum</taxon>
    </lineage>
</organism>